<proteinExistence type="predicted"/>
<sequence>MRKPMELKIGILCDNFNFKLWQQEIIEQIFLISGLELSLIILNDQKASKPSINKLGYRALTYIDRKFFKVQHDAFQIKDMKKALKDVSVIRVQPKPLNFGVKFSSEDVAKVESYGLDILIRFGFGIIKGDILNAARFGVWSLHHGDNMVNRGGPPGFWEVVKSESITGITLQKISADLDGGKVLRKSFVKTDATSFYRNQNAAFWAGVELMCSSLKDLRDEQLSLSKDENFGESMFYSYPLYKDPGNLRSFGIFCSFWVRRLKEAFNEKYAPPQWSLAYKYSLKNRVESSIFRYKNLLPPKGYEWADPFVVFEDQHYYVFIEELEKKRKNAHLSYLKFDNKGQLLTPNAMKVIEEDFHLSYPFIFKEGGQYYMIPEMAQSHEVWIYKATKFPNKWEKFHLLFEDKQLFDPSLYYHDNTWYLFGTEKTNIGSSSDQFLCLYYSEDLFSGKWMPHPLNPVTRDVRGARPAGKIFNWKDKLIRPGQIGAPNYGYGVQFHEIIRLSKTEFEERPVDVLVPEWTDNIKAVHTVNFEKGFSVIDKQGTKI</sequence>
<keyword evidence="3" id="KW-1185">Reference proteome</keyword>
<reference evidence="2" key="1">
    <citation type="submission" date="2022-06" db="EMBL/GenBank/DDBJ databases">
        <title>Gramella sediminis sp. nov., isolated from deep-sea sediment of the Indian Ocean.</title>
        <authorList>
            <person name="Yang L."/>
        </authorList>
    </citation>
    <scope>NUCLEOTIDE SEQUENCE</scope>
    <source>
        <strain evidence="2">HMD3159</strain>
    </source>
</reference>
<accession>A0ABT0Z415</accession>
<dbReference type="Gene3D" id="3.40.50.170">
    <property type="entry name" value="Formyl transferase, N-terminal domain"/>
    <property type="match status" value="1"/>
</dbReference>
<evidence type="ECO:0000259" key="1">
    <source>
        <dbReference type="Pfam" id="PF24793"/>
    </source>
</evidence>
<dbReference type="InterPro" id="IPR056442">
    <property type="entry name" value="GINT1_N"/>
</dbReference>
<dbReference type="Gene3D" id="2.115.10.20">
    <property type="entry name" value="Glycosyl hydrolase domain, family 43"/>
    <property type="match status" value="1"/>
</dbReference>
<evidence type="ECO:0000313" key="2">
    <source>
        <dbReference type="EMBL" id="MCM8570486.1"/>
    </source>
</evidence>
<evidence type="ECO:0000313" key="3">
    <source>
        <dbReference type="Proteomes" id="UP001155077"/>
    </source>
</evidence>
<comment type="caution">
    <text evidence="2">The sequence shown here is derived from an EMBL/GenBank/DDBJ whole genome shotgun (WGS) entry which is preliminary data.</text>
</comment>
<dbReference type="EMBL" id="JAMSCK010000005">
    <property type="protein sequence ID" value="MCM8570486.1"/>
    <property type="molecule type" value="Genomic_DNA"/>
</dbReference>
<dbReference type="SUPFAM" id="SSF75005">
    <property type="entry name" value="Arabinanase/levansucrase/invertase"/>
    <property type="match status" value="2"/>
</dbReference>
<dbReference type="Proteomes" id="UP001155077">
    <property type="component" value="Unassembled WGS sequence"/>
</dbReference>
<name>A0ABT0Z415_9FLAO</name>
<dbReference type="RefSeq" id="WP_252114657.1">
    <property type="nucleotide sequence ID" value="NZ_JAMSCK010000005.1"/>
</dbReference>
<dbReference type="InterPro" id="IPR023296">
    <property type="entry name" value="Glyco_hydro_beta-prop_sf"/>
</dbReference>
<protein>
    <recommendedName>
        <fullName evidence="1">Glucosamine inositolphosphorylceramide transferase 1 N-terminal domain-containing protein</fullName>
    </recommendedName>
</protein>
<organism evidence="2 3">
    <name type="scientific">Gramella jeungdoensis</name>
    <dbReference type="NCBI Taxonomy" id="708091"/>
    <lineage>
        <taxon>Bacteria</taxon>
        <taxon>Pseudomonadati</taxon>
        <taxon>Bacteroidota</taxon>
        <taxon>Flavobacteriia</taxon>
        <taxon>Flavobacteriales</taxon>
        <taxon>Flavobacteriaceae</taxon>
        <taxon>Christiangramia</taxon>
    </lineage>
</organism>
<dbReference type="Pfam" id="PF24793">
    <property type="entry name" value="GINT1_N"/>
    <property type="match status" value="1"/>
</dbReference>
<gene>
    <name evidence="2" type="ORF">NE848_13915</name>
</gene>
<dbReference type="InterPro" id="IPR036477">
    <property type="entry name" value="Formyl_transf_N_sf"/>
</dbReference>
<feature type="domain" description="Glucosamine inositolphosphorylceramide transferase 1 N-terminal" evidence="1">
    <location>
        <begin position="306"/>
        <end position="518"/>
    </location>
</feature>
<dbReference type="SUPFAM" id="SSF53328">
    <property type="entry name" value="Formyltransferase"/>
    <property type="match status" value="1"/>
</dbReference>